<accession>A0A8B5Y3V8</accession>
<dbReference type="EMBL" id="VNKI01000001">
    <property type="protein sequence ID" value="TVX83705.1"/>
    <property type="molecule type" value="Genomic_DNA"/>
</dbReference>
<dbReference type="RefSeq" id="WP_144476248.1">
    <property type="nucleotide sequence ID" value="NZ_VNKI01000001.1"/>
</dbReference>
<feature type="domain" description="ATPase AAA-type core" evidence="1">
    <location>
        <begin position="24"/>
        <end position="305"/>
    </location>
</feature>
<keyword evidence="2" id="KW-0547">Nucleotide-binding</keyword>
<evidence type="ECO:0000259" key="1">
    <source>
        <dbReference type="Pfam" id="PF13304"/>
    </source>
</evidence>
<protein>
    <submittedName>
        <fullName evidence="2">ATP-binding protein</fullName>
    </submittedName>
</protein>
<evidence type="ECO:0000313" key="3">
    <source>
        <dbReference type="Proteomes" id="UP000317770"/>
    </source>
</evidence>
<keyword evidence="2" id="KW-0067">ATP-binding</keyword>
<reference evidence="2 3" key="1">
    <citation type="submission" date="2019-07" db="EMBL/GenBank/DDBJ databases">
        <title>Genome assembly of Bacillus simplex strain GGC-P6A.</title>
        <authorList>
            <person name="Jennings M.E."/>
            <person name="Barton H.A."/>
        </authorList>
    </citation>
    <scope>NUCLEOTIDE SEQUENCE [LARGE SCALE GENOMIC DNA]</scope>
    <source>
        <strain evidence="2 3">GGC-P6A</strain>
    </source>
</reference>
<gene>
    <name evidence="2" type="ORF">FQP34_00155</name>
</gene>
<proteinExistence type="predicted"/>
<dbReference type="InterPro" id="IPR051396">
    <property type="entry name" value="Bact_Antivir_Def_Nuclease"/>
</dbReference>
<dbReference type="GO" id="GO:0005524">
    <property type="term" value="F:ATP binding"/>
    <property type="evidence" value="ECO:0007669"/>
    <property type="project" value="UniProtKB-KW"/>
</dbReference>
<dbReference type="AlphaFoldDB" id="A0A8B5Y3V8"/>
<dbReference type="Pfam" id="PF13304">
    <property type="entry name" value="AAA_21"/>
    <property type="match status" value="1"/>
</dbReference>
<dbReference type="Gene3D" id="3.40.50.300">
    <property type="entry name" value="P-loop containing nucleotide triphosphate hydrolases"/>
    <property type="match status" value="1"/>
</dbReference>
<evidence type="ECO:0000313" key="2">
    <source>
        <dbReference type="EMBL" id="TVX83705.1"/>
    </source>
</evidence>
<organism evidence="2 3">
    <name type="scientific">Peribacillus simplex</name>
    <dbReference type="NCBI Taxonomy" id="1478"/>
    <lineage>
        <taxon>Bacteria</taxon>
        <taxon>Bacillati</taxon>
        <taxon>Bacillota</taxon>
        <taxon>Bacilli</taxon>
        <taxon>Bacillales</taxon>
        <taxon>Bacillaceae</taxon>
        <taxon>Peribacillus</taxon>
    </lineage>
</organism>
<dbReference type="Proteomes" id="UP000317770">
    <property type="component" value="Unassembled WGS sequence"/>
</dbReference>
<dbReference type="InterPro" id="IPR027417">
    <property type="entry name" value="P-loop_NTPase"/>
</dbReference>
<dbReference type="PANTHER" id="PTHR43581:SF4">
    <property type="entry name" value="ATP_GTP PHOSPHATASE"/>
    <property type="match status" value="1"/>
</dbReference>
<sequence length="643" mass="76113">MGIVKVEFENAKNLSDVYLNLDSLNVLVGINGTGKSHIQKFIKYFYDNLTHEHIKSDIFDKENPYNDYVKISIKYNLSNLLEVGENQRDKIFNDIIDLIDDSDNIKLTMIQYKNNVIKWNCTYEQRKLIQYLFPFYLIDVRNIDLFDWENIWNIIGDLGQKRSSEEDKFPQELEDLVKKIYGKKYIESISELEKELENIGYGTVAYRNNEKFKQINKIRFNGENFNYKNRNLDFYSTGSNSFNYLRIFYLVLSKLHKEKLKEPLVILDEPEIGLHPTYIDELIKYIANCGGKIQTILSTHSSRVLKNSIVQDEVNIFQVSNKKNYTIVKKVKSFKDVKEKKVITDRESSYYFSQGILFVEGITEFELFTNNYLKEFYPILNDIEIFAYDSNNIALDVSHPRQRKMNIPYLLLLDMDKILNYNEKTNKFNVKGDAYNPLKNEDIKEKEWYFYGEYRVMLKVRNLVRGIANKIEFLPTSNDFSIQDKMYDKLVIYLKYYCNLYNVYPVTTTIEGTLVNLKNYSIFLEWILSDYSNYPEKEKLKNVYEKSTSAYYRLDILKHVVEGKTQFLSSLSAENINKHIDKKVQEGYLNVRELPKLGKSSGWVTDFIEYYFANSKTTKNKNHFQQSFPELDDILKVLEIIMK</sequence>
<dbReference type="InterPro" id="IPR003959">
    <property type="entry name" value="ATPase_AAA_core"/>
</dbReference>
<dbReference type="NCBIfam" id="NF038234">
    <property type="entry name" value="retron_eff_Eco8"/>
    <property type="match status" value="1"/>
</dbReference>
<name>A0A8B5Y3V8_9BACI</name>
<comment type="caution">
    <text evidence="2">The sequence shown here is derived from an EMBL/GenBank/DDBJ whole genome shotgun (WGS) entry which is preliminary data.</text>
</comment>
<dbReference type="PANTHER" id="PTHR43581">
    <property type="entry name" value="ATP/GTP PHOSPHATASE"/>
    <property type="match status" value="1"/>
</dbReference>
<dbReference type="SUPFAM" id="SSF52540">
    <property type="entry name" value="P-loop containing nucleoside triphosphate hydrolases"/>
    <property type="match status" value="1"/>
</dbReference>